<sequence>MQRPNLETEGALRWNPRKFDFSAATEAAPSRPTAKHLDEKASRCTIGYRISNSLLEQEKGVPLQGNQEHHLLMKTKLALESIGRCARHRRLPHPPDWEC</sequence>
<organism evidence="1 2">
    <name type="scientific">Aureliella helgolandensis</name>
    <dbReference type="NCBI Taxonomy" id="2527968"/>
    <lineage>
        <taxon>Bacteria</taxon>
        <taxon>Pseudomonadati</taxon>
        <taxon>Planctomycetota</taxon>
        <taxon>Planctomycetia</taxon>
        <taxon>Pirellulales</taxon>
        <taxon>Pirellulaceae</taxon>
        <taxon>Aureliella</taxon>
    </lineage>
</organism>
<dbReference type="Proteomes" id="UP000318017">
    <property type="component" value="Chromosome"/>
</dbReference>
<dbReference type="EMBL" id="CP036298">
    <property type="protein sequence ID" value="QDV26188.1"/>
    <property type="molecule type" value="Genomic_DNA"/>
</dbReference>
<keyword evidence="2" id="KW-1185">Reference proteome</keyword>
<name>A0A518GC70_9BACT</name>
<protein>
    <submittedName>
        <fullName evidence="1">Uncharacterized protein</fullName>
    </submittedName>
</protein>
<gene>
    <name evidence="1" type="ORF">Q31a_45600</name>
</gene>
<evidence type="ECO:0000313" key="2">
    <source>
        <dbReference type="Proteomes" id="UP000318017"/>
    </source>
</evidence>
<evidence type="ECO:0000313" key="1">
    <source>
        <dbReference type="EMBL" id="QDV26188.1"/>
    </source>
</evidence>
<proteinExistence type="predicted"/>
<accession>A0A518GC70</accession>
<dbReference type="AlphaFoldDB" id="A0A518GC70"/>
<reference evidence="1 2" key="1">
    <citation type="submission" date="2019-02" db="EMBL/GenBank/DDBJ databases">
        <title>Deep-cultivation of Planctomycetes and their phenomic and genomic characterization uncovers novel biology.</title>
        <authorList>
            <person name="Wiegand S."/>
            <person name="Jogler M."/>
            <person name="Boedeker C."/>
            <person name="Pinto D."/>
            <person name="Vollmers J."/>
            <person name="Rivas-Marin E."/>
            <person name="Kohn T."/>
            <person name="Peeters S.H."/>
            <person name="Heuer A."/>
            <person name="Rast P."/>
            <person name="Oberbeckmann S."/>
            <person name="Bunk B."/>
            <person name="Jeske O."/>
            <person name="Meyerdierks A."/>
            <person name="Storesund J.E."/>
            <person name="Kallscheuer N."/>
            <person name="Luecker S."/>
            <person name="Lage O.M."/>
            <person name="Pohl T."/>
            <person name="Merkel B.J."/>
            <person name="Hornburger P."/>
            <person name="Mueller R.-W."/>
            <person name="Bruemmer F."/>
            <person name="Labrenz M."/>
            <person name="Spormann A.M."/>
            <person name="Op den Camp H."/>
            <person name="Overmann J."/>
            <person name="Amann R."/>
            <person name="Jetten M.S.M."/>
            <person name="Mascher T."/>
            <person name="Medema M.H."/>
            <person name="Devos D.P."/>
            <person name="Kaster A.-K."/>
            <person name="Ovreas L."/>
            <person name="Rohde M."/>
            <person name="Galperin M.Y."/>
            <person name="Jogler C."/>
        </authorList>
    </citation>
    <scope>NUCLEOTIDE SEQUENCE [LARGE SCALE GENOMIC DNA]</scope>
    <source>
        <strain evidence="1 2">Q31a</strain>
    </source>
</reference>
<dbReference type="KEGG" id="ahel:Q31a_45600"/>